<evidence type="ECO:0000313" key="3">
    <source>
        <dbReference type="Proteomes" id="UP000444980"/>
    </source>
</evidence>
<dbReference type="Pfam" id="PF13738">
    <property type="entry name" value="Pyr_redox_3"/>
    <property type="match status" value="1"/>
</dbReference>
<gene>
    <name evidence="2" type="ORF">nbrc107697_06840</name>
</gene>
<protein>
    <submittedName>
        <fullName evidence="2">Putative monooxygenase</fullName>
    </submittedName>
</protein>
<reference evidence="3" key="1">
    <citation type="submission" date="2019-06" db="EMBL/GenBank/DDBJ databases">
        <title>Gordonia isolated from sludge of a wastewater treatment plant.</title>
        <authorList>
            <person name="Tamura T."/>
            <person name="Aoyama K."/>
            <person name="Kang Y."/>
            <person name="Saito S."/>
            <person name="Akiyama N."/>
            <person name="Yazawa K."/>
            <person name="Gonoi T."/>
            <person name="Mikami Y."/>
        </authorList>
    </citation>
    <scope>NUCLEOTIDE SEQUENCE [LARGE SCALE GENOMIC DNA]</scope>
    <source>
        <strain evidence="3">NBRC 107697</strain>
    </source>
</reference>
<dbReference type="Gene3D" id="3.50.50.60">
    <property type="entry name" value="FAD/NAD(P)-binding domain"/>
    <property type="match status" value="3"/>
</dbReference>
<dbReference type="InterPro" id="IPR051209">
    <property type="entry name" value="FAD-bind_Monooxygenase_sf"/>
</dbReference>
<dbReference type="Proteomes" id="UP000444980">
    <property type="component" value="Unassembled WGS sequence"/>
</dbReference>
<dbReference type="GO" id="GO:0004497">
    <property type="term" value="F:monooxygenase activity"/>
    <property type="evidence" value="ECO:0007669"/>
    <property type="project" value="UniProtKB-KW"/>
</dbReference>
<dbReference type="PANTHER" id="PTHR42877:SF4">
    <property type="entry name" value="FAD_NAD(P)-BINDING DOMAIN-CONTAINING PROTEIN-RELATED"/>
    <property type="match status" value="1"/>
</dbReference>
<accession>A0A7M3SVH1</accession>
<sequence length="526" mass="59143">MTEPDHLVAIIGAGPGGICASVLLQEKGINDFVIVDQAHDFGGSWRDNHYPGLGVDVPGFTYQYSFARNPEWRRMFPMGKQVWEYHCTVARRYGLYEHARWGTRVVKEEWDSDAGYWRLHVADGSQITARFVISAVGAYILAKEDPGIEGYRDFAGKVLRPNDWDHDYDLRDKRVAVIGTGASSVQITPSIAPDVQALEVFQRTAVWALPKPDFALPRPVGKAMASSPVGAGLGGIANLVVEGALRLVYQTPRPLFRLAAPLFDSISRALYRSYLRVIVRDADTRRRLMPDYGPLGKRPTLSNRFLQAFNRRNVSLVDTPIERIDAEGIWTTDGVHHRFDAIVLATGYHLFSDPESYVEGTVVGRDGFDLGIFYNEQRLQAYQSVSVPKLPNRWMLVGPYSWIGTGWHELVEISSSHAVNVIAAAVGRGEDVVEVSQQAHDEYHAMIRRNDENIDYYFNTVNAGLRTYYVNSAGDMPYIRPTSLFTARKQSRDVDLSAYTFRRVSETETDRPQKPRQRRRAAAAGK</sequence>
<dbReference type="InterPro" id="IPR036188">
    <property type="entry name" value="FAD/NAD-bd_sf"/>
</dbReference>
<feature type="region of interest" description="Disordered" evidence="1">
    <location>
        <begin position="505"/>
        <end position="526"/>
    </location>
</feature>
<keyword evidence="2" id="KW-0560">Oxidoreductase</keyword>
<dbReference type="PRINTS" id="PR00368">
    <property type="entry name" value="FADPNR"/>
</dbReference>
<organism evidence="2 3">
    <name type="scientific">Gordonia crocea</name>
    <dbReference type="NCBI Taxonomy" id="589162"/>
    <lineage>
        <taxon>Bacteria</taxon>
        <taxon>Bacillati</taxon>
        <taxon>Actinomycetota</taxon>
        <taxon>Actinomycetes</taxon>
        <taxon>Mycobacteriales</taxon>
        <taxon>Gordoniaceae</taxon>
        <taxon>Gordonia</taxon>
    </lineage>
</organism>
<dbReference type="PANTHER" id="PTHR42877">
    <property type="entry name" value="L-ORNITHINE N(5)-MONOOXYGENASE-RELATED"/>
    <property type="match status" value="1"/>
</dbReference>
<dbReference type="RefSeq" id="WP_161927570.1">
    <property type="nucleotide sequence ID" value="NZ_BJOU01000001.1"/>
</dbReference>
<dbReference type="PRINTS" id="PR00469">
    <property type="entry name" value="PNDRDTASEII"/>
</dbReference>
<proteinExistence type="predicted"/>
<keyword evidence="2" id="KW-0503">Monooxygenase</keyword>
<name>A0A7M3SVH1_9ACTN</name>
<evidence type="ECO:0000256" key="1">
    <source>
        <dbReference type="SAM" id="MobiDB-lite"/>
    </source>
</evidence>
<dbReference type="AlphaFoldDB" id="A0A7M3SVH1"/>
<comment type="caution">
    <text evidence="2">The sequence shown here is derived from an EMBL/GenBank/DDBJ whole genome shotgun (WGS) entry which is preliminary data.</text>
</comment>
<dbReference type="EMBL" id="BJOU01000001">
    <property type="protein sequence ID" value="GED96645.1"/>
    <property type="molecule type" value="Genomic_DNA"/>
</dbReference>
<keyword evidence="3" id="KW-1185">Reference proteome</keyword>
<evidence type="ECO:0000313" key="2">
    <source>
        <dbReference type="EMBL" id="GED96645.1"/>
    </source>
</evidence>
<dbReference type="SUPFAM" id="SSF51905">
    <property type="entry name" value="FAD/NAD(P)-binding domain"/>
    <property type="match status" value="2"/>
</dbReference>
<dbReference type="OrthoDB" id="5168853at2"/>
<feature type="compositionally biased region" description="Basic residues" evidence="1">
    <location>
        <begin position="514"/>
        <end position="526"/>
    </location>
</feature>